<dbReference type="Gene3D" id="1.25.40.390">
    <property type="match status" value="1"/>
</dbReference>
<dbReference type="InterPro" id="IPR011990">
    <property type="entry name" value="TPR-like_helical_dom_sf"/>
</dbReference>
<dbReference type="STRING" id="425514.SAMN05443550_10733"/>
<dbReference type="SUPFAM" id="SSF48452">
    <property type="entry name" value="TPR-like"/>
    <property type="match status" value="1"/>
</dbReference>
<dbReference type="InterPro" id="IPR041662">
    <property type="entry name" value="SusD-like_2"/>
</dbReference>
<dbReference type="Proteomes" id="UP000198850">
    <property type="component" value="Unassembled WGS sequence"/>
</dbReference>
<reference evidence="1 2" key="1">
    <citation type="submission" date="2016-10" db="EMBL/GenBank/DDBJ databases">
        <authorList>
            <person name="de Groot N.N."/>
        </authorList>
    </citation>
    <scope>NUCLEOTIDE SEQUENCE [LARGE SCALE GENOMIC DNA]</scope>
    <source>
        <strain evidence="1 2">DSM 19033</strain>
    </source>
</reference>
<evidence type="ECO:0000313" key="2">
    <source>
        <dbReference type="Proteomes" id="UP000198850"/>
    </source>
</evidence>
<dbReference type="RefSeq" id="WP_090557707.1">
    <property type="nucleotide sequence ID" value="NZ_FNRA01000007.1"/>
</dbReference>
<dbReference type="EMBL" id="FNRA01000007">
    <property type="protein sequence ID" value="SEA92802.1"/>
    <property type="molecule type" value="Genomic_DNA"/>
</dbReference>
<proteinExistence type="predicted"/>
<gene>
    <name evidence="1" type="ORF">SAMN05443550_10733</name>
</gene>
<protein>
    <submittedName>
        <fullName evidence="1">Starch-binding associating with outer membrane</fullName>
    </submittedName>
</protein>
<dbReference type="Pfam" id="PF12771">
    <property type="entry name" value="SusD-like_2"/>
    <property type="match status" value="1"/>
</dbReference>
<keyword evidence="2" id="KW-1185">Reference proteome</keyword>
<dbReference type="PROSITE" id="PS51257">
    <property type="entry name" value="PROKAR_LIPOPROTEIN"/>
    <property type="match status" value="1"/>
</dbReference>
<sequence length="474" mass="51854">MKKIILLLAPVLLAMGCTKDLTTLNNDPKKPLSVTSASLFTKAQHNLVDILTSANVNRNIFRLIEQHWQETTYIDESQYNITTRPIPDNLWNIFYRDVLNNFESSRATMAVDVTDPVQRKNDIAILDIMEVYTWHYIVTTFGNVPYKEALNIDNSFPKYDDALTIYTDLLTRLDADINALTLGKESLGNADAIYSGDVAQWKKFANSLKLKLAITVADANGALAKTAAESAFASGVFTANEDSAKFPYVSATPNTNPVWVDLIQSGRLDFVAASTIIDKMNALTDPRLPLYFTKDPTGGYSGGTPGVSSAYPNFSHTAVSTTAPAFPGNILDYSEVQFLLAEAAARGYNVGSSADIYYANAITASILDWGGTAASAAAYLLQPNVAYATGGSSYREKIGIQKWIAFYNRGIDAWVDQRRLDFPVLKPAEDALSGFPVRLTYPVKEQNVNNTNRSAAAAAIGGDVVETKLFFDKF</sequence>
<evidence type="ECO:0000313" key="1">
    <source>
        <dbReference type="EMBL" id="SEA92802.1"/>
    </source>
</evidence>
<organism evidence="1 2">
    <name type="scientific">Pedobacter hartonius</name>
    <dbReference type="NCBI Taxonomy" id="425514"/>
    <lineage>
        <taxon>Bacteria</taxon>
        <taxon>Pseudomonadati</taxon>
        <taxon>Bacteroidota</taxon>
        <taxon>Sphingobacteriia</taxon>
        <taxon>Sphingobacteriales</taxon>
        <taxon>Sphingobacteriaceae</taxon>
        <taxon>Pedobacter</taxon>
    </lineage>
</organism>
<dbReference type="OrthoDB" id="9766256at2"/>
<accession>A0A1H4F8J0</accession>
<name>A0A1H4F8J0_9SPHI</name>
<dbReference type="AlphaFoldDB" id="A0A1H4F8J0"/>